<feature type="chain" id="PRO_5038049585" evidence="1">
    <location>
        <begin position="25"/>
        <end position="225"/>
    </location>
</feature>
<dbReference type="InterPro" id="IPR021409">
    <property type="entry name" value="DUF3047"/>
</dbReference>
<feature type="non-terminal residue" evidence="2">
    <location>
        <position position="225"/>
    </location>
</feature>
<protein>
    <submittedName>
        <fullName evidence="2">DUF3047 domain-containing protein</fullName>
    </submittedName>
</protein>
<sequence length="225" mass="25157">MKRGLLAFLITVVFLWGTHSPGQADSLAVAHFSALTPDGELPETWESMTFSGIDRHTGYTLIKNDGRTVIKAHSQNAASGLIRFLRIDPTKYPVIQWQWKIDHVLEKGDAKTRQGDDYAARIYVAFAFDPDQASWWEQARHKSAAILTGKEVPGSALNYIWANKAPKNSILTNPYISESMMVAVQSGNIHAGRWITEERNIVDDYRQAFGRNPPEIIGIGIMTDT</sequence>
<evidence type="ECO:0000256" key="1">
    <source>
        <dbReference type="SAM" id="SignalP"/>
    </source>
</evidence>
<dbReference type="Proteomes" id="UP000706172">
    <property type="component" value="Unassembled WGS sequence"/>
</dbReference>
<organism evidence="2 3">
    <name type="scientific">Desulfotignum balticum</name>
    <dbReference type="NCBI Taxonomy" id="115781"/>
    <lineage>
        <taxon>Bacteria</taxon>
        <taxon>Pseudomonadati</taxon>
        <taxon>Thermodesulfobacteriota</taxon>
        <taxon>Desulfobacteria</taxon>
        <taxon>Desulfobacterales</taxon>
        <taxon>Desulfobacteraceae</taxon>
        <taxon>Desulfotignum</taxon>
    </lineage>
</organism>
<feature type="signal peptide" evidence="1">
    <location>
        <begin position="1"/>
        <end position="24"/>
    </location>
</feature>
<reference evidence="2" key="1">
    <citation type="submission" date="2020-07" db="EMBL/GenBank/DDBJ databases">
        <title>Severe corrosion of carbon steel in oil field produced water can be linked to methanogenic archaea containing a special type of NiFe hydrogenase.</title>
        <authorList>
            <person name="Lahme S."/>
            <person name="Mand J."/>
            <person name="Longwell J."/>
            <person name="Smith R."/>
            <person name="Enning D."/>
        </authorList>
    </citation>
    <scope>NUCLEOTIDE SEQUENCE</scope>
    <source>
        <strain evidence="2">MIC098Bin6</strain>
    </source>
</reference>
<keyword evidence="1" id="KW-0732">Signal</keyword>
<comment type="caution">
    <text evidence="2">The sequence shown here is derived from an EMBL/GenBank/DDBJ whole genome shotgun (WGS) entry which is preliminary data.</text>
</comment>
<dbReference type="EMBL" id="JACCQK010000454">
    <property type="protein sequence ID" value="MBG0779809.1"/>
    <property type="molecule type" value="Genomic_DNA"/>
</dbReference>
<name>A0A931GBZ1_9BACT</name>
<dbReference type="Pfam" id="PF11249">
    <property type="entry name" value="DUF3047"/>
    <property type="match status" value="1"/>
</dbReference>
<dbReference type="AlphaFoldDB" id="A0A931GBZ1"/>
<evidence type="ECO:0000313" key="2">
    <source>
        <dbReference type="EMBL" id="MBG0779809.1"/>
    </source>
</evidence>
<evidence type="ECO:0000313" key="3">
    <source>
        <dbReference type="Proteomes" id="UP000706172"/>
    </source>
</evidence>
<proteinExistence type="predicted"/>
<accession>A0A931GBZ1</accession>
<gene>
    <name evidence="2" type="ORF">H0S81_07770</name>
</gene>